<sequence>MRRYNVKKGHMLPKACFNGKGCRGLHGERDDIDKHLPWFSDTKEHLYEMSKT</sequence>
<dbReference type="AlphaFoldDB" id="A0A392QJJ5"/>
<organism evidence="1 2">
    <name type="scientific">Trifolium medium</name>
    <dbReference type="NCBI Taxonomy" id="97028"/>
    <lineage>
        <taxon>Eukaryota</taxon>
        <taxon>Viridiplantae</taxon>
        <taxon>Streptophyta</taxon>
        <taxon>Embryophyta</taxon>
        <taxon>Tracheophyta</taxon>
        <taxon>Spermatophyta</taxon>
        <taxon>Magnoliopsida</taxon>
        <taxon>eudicotyledons</taxon>
        <taxon>Gunneridae</taxon>
        <taxon>Pentapetalae</taxon>
        <taxon>rosids</taxon>
        <taxon>fabids</taxon>
        <taxon>Fabales</taxon>
        <taxon>Fabaceae</taxon>
        <taxon>Papilionoideae</taxon>
        <taxon>50 kb inversion clade</taxon>
        <taxon>NPAAA clade</taxon>
        <taxon>Hologalegina</taxon>
        <taxon>IRL clade</taxon>
        <taxon>Trifolieae</taxon>
        <taxon>Trifolium</taxon>
    </lineage>
</organism>
<dbReference type="EMBL" id="LXQA010139388">
    <property type="protein sequence ID" value="MCI24064.1"/>
    <property type="molecule type" value="Genomic_DNA"/>
</dbReference>
<protein>
    <submittedName>
        <fullName evidence="1">Uncharacterized protein</fullName>
    </submittedName>
</protein>
<evidence type="ECO:0000313" key="2">
    <source>
        <dbReference type="Proteomes" id="UP000265520"/>
    </source>
</evidence>
<feature type="non-terminal residue" evidence="1">
    <location>
        <position position="52"/>
    </location>
</feature>
<keyword evidence="2" id="KW-1185">Reference proteome</keyword>
<dbReference type="Proteomes" id="UP000265520">
    <property type="component" value="Unassembled WGS sequence"/>
</dbReference>
<proteinExistence type="predicted"/>
<name>A0A392QJJ5_9FABA</name>
<reference evidence="1 2" key="1">
    <citation type="journal article" date="2018" name="Front. Plant Sci.">
        <title>Red Clover (Trifolium pratense) and Zigzag Clover (T. medium) - A Picture of Genomic Similarities and Differences.</title>
        <authorList>
            <person name="Dluhosova J."/>
            <person name="Istvanek J."/>
            <person name="Nedelnik J."/>
            <person name="Repkova J."/>
        </authorList>
    </citation>
    <scope>NUCLEOTIDE SEQUENCE [LARGE SCALE GENOMIC DNA]</scope>
    <source>
        <strain evidence="2">cv. 10/8</strain>
        <tissue evidence="1">Leaf</tissue>
    </source>
</reference>
<comment type="caution">
    <text evidence="1">The sequence shown here is derived from an EMBL/GenBank/DDBJ whole genome shotgun (WGS) entry which is preliminary data.</text>
</comment>
<evidence type="ECO:0000313" key="1">
    <source>
        <dbReference type="EMBL" id="MCI24064.1"/>
    </source>
</evidence>
<accession>A0A392QJJ5</accession>